<evidence type="ECO:0000256" key="1">
    <source>
        <dbReference type="SAM" id="MobiDB-lite"/>
    </source>
</evidence>
<keyword evidence="2" id="KW-0812">Transmembrane</keyword>
<protein>
    <submittedName>
        <fullName evidence="3">Uncharacterized protein</fullName>
    </submittedName>
</protein>
<sequence length="137" mass="15071">MDAGPSHAGLVSGSGAPRRLEGSSETRTRRDGRGSAAIRRLCVFRHRSVASRRVALDDGHSAHPAHFGRHFLVLLFLFPLFFLFVYSVHALSWPPRTAHCVGQNFTQVEADSNVRLGPGPSPASIYRYQASMSFKPI</sequence>
<dbReference type="Proteomes" id="UP000784294">
    <property type="component" value="Unassembled WGS sequence"/>
</dbReference>
<proteinExistence type="predicted"/>
<name>A0A3S5CR45_9PLAT</name>
<dbReference type="EMBL" id="CAAALY010104936">
    <property type="protein sequence ID" value="VEL29642.1"/>
    <property type="molecule type" value="Genomic_DNA"/>
</dbReference>
<reference evidence="3" key="1">
    <citation type="submission" date="2018-11" db="EMBL/GenBank/DDBJ databases">
        <authorList>
            <consortium name="Pathogen Informatics"/>
        </authorList>
    </citation>
    <scope>NUCLEOTIDE SEQUENCE</scope>
</reference>
<gene>
    <name evidence="3" type="ORF">PXEA_LOCUS23082</name>
</gene>
<keyword evidence="4" id="KW-1185">Reference proteome</keyword>
<keyword evidence="2" id="KW-0472">Membrane</keyword>
<keyword evidence="2" id="KW-1133">Transmembrane helix</keyword>
<feature type="region of interest" description="Disordered" evidence="1">
    <location>
        <begin position="1"/>
        <end position="33"/>
    </location>
</feature>
<dbReference type="AlphaFoldDB" id="A0A3S5CR45"/>
<evidence type="ECO:0000313" key="4">
    <source>
        <dbReference type="Proteomes" id="UP000784294"/>
    </source>
</evidence>
<accession>A0A3S5CR45</accession>
<feature type="compositionally biased region" description="Basic and acidic residues" evidence="1">
    <location>
        <begin position="18"/>
        <end position="33"/>
    </location>
</feature>
<feature type="transmembrane region" description="Helical" evidence="2">
    <location>
        <begin position="71"/>
        <end position="93"/>
    </location>
</feature>
<organism evidence="3 4">
    <name type="scientific">Protopolystoma xenopodis</name>
    <dbReference type="NCBI Taxonomy" id="117903"/>
    <lineage>
        <taxon>Eukaryota</taxon>
        <taxon>Metazoa</taxon>
        <taxon>Spiralia</taxon>
        <taxon>Lophotrochozoa</taxon>
        <taxon>Platyhelminthes</taxon>
        <taxon>Monogenea</taxon>
        <taxon>Polyopisthocotylea</taxon>
        <taxon>Polystomatidea</taxon>
        <taxon>Polystomatidae</taxon>
        <taxon>Protopolystoma</taxon>
    </lineage>
</organism>
<evidence type="ECO:0000313" key="3">
    <source>
        <dbReference type="EMBL" id="VEL29642.1"/>
    </source>
</evidence>
<comment type="caution">
    <text evidence="3">The sequence shown here is derived from an EMBL/GenBank/DDBJ whole genome shotgun (WGS) entry which is preliminary data.</text>
</comment>
<evidence type="ECO:0000256" key="2">
    <source>
        <dbReference type="SAM" id="Phobius"/>
    </source>
</evidence>